<keyword evidence="10 14" id="KW-0238">DNA-binding</keyword>
<sequence length="260" mass="29603">MFRKRSKLGSDSDDSKRRKLIITENESHDNDDNVVAKAPIFKKRSKLSNQNVSSSYTSDNIHRYDHTPTDNRDSNSSKHSLLENKQNDITGSDRLNSERQLNSAQIAKRTKKKKTASDKIVQAANLKTTIFTDYQPDICKDYQQTGYCGYGDSCKFLHSRDDFKAGWKLNTDWKVDEQSSEKRNANVIAENIPFKCVICKKDYKNPVKTNCGHYFCSSCFTKRIDEDRSCFICGSDTKGVAKIAKDLKKQLTKFDSSSAS</sequence>
<feature type="zinc finger region" description="C3H1-type" evidence="13">
    <location>
        <begin position="133"/>
        <end position="161"/>
    </location>
</feature>
<dbReference type="PROSITE" id="PS50089">
    <property type="entry name" value="ZF_RING_2"/>
    <property type="match status" value="1"/>
</dbReference>
<evidence type="ECO:0000259" key="16">
    <source>
        <dbReference type="PROSITE" id="PS50089"/>
    </source>
</evidence>
<proteinExistence type="inferred from homology"/>
<evidence type="ECO:0000256" key="1">
    <source>
        <dbReference type="ARBA" id="ARBA00003777"/>
    </source>
</evidence>
<feature type="domain" description="C3H1-type" evidence="17">
    <location>
        <begin position="133"/>
        <end position="161"/>
    </location>
</feature>
<evidence type="ECO:0000256" key="6">
    <source>
        <dbReference type="ARBA" id="ARBA00022723"/>
    </source>
</evidence>
<evidence type="ECO:0000256" key="13">
    <source>
        <dbReference type="PROSITE-ProRule" id="PRU00723"/>
    </source>
</evidence>
<accession>A0A9P7B9M3</accession>
<evidence type="ECO:0000256" key="9">
    <source>
        <dbReference type="ARBA" id="ARBA00022833"/>
    </source>
</evidence>
<reference evidence="18 19" key="1">
    <citation type="submission" date="2020-11" db="EMBL/GenBank/DDBJ databases">
        <title>Kefir isolates.</title>
        <authorList>
            <person name="Marcisauskas S."/>
            <person name="Kim Y."/>
            <person name="Blasche S."/>
        </authorList>
    </citation>
    <scope>NUCLEOTIDE SEQUENCE [LARGE SCALE GENOMIC DNA]</scope>
    <source>
        <strain evidence="18 19">OG2</strain>
    </source>
</reference>
<comment type="function">
    <text evidence="1 14">Involved in pre-mRNA splicing.</text>
</comment>
<dbReference type="AlphaFoldDB" id="A0A9P7B9M3"/>
<evidence type="ECO:0000256" key="11">
    <source>
        <dbReference type="ARBA" id="ARBA00023187"/>
    </source>
</evidence>
<dbReference type="GO" id="GO:0006397">
    <property type="term" value="P:mRNA processing"/>
    <property type="evidence" value="ECO:0007669"/>
    <property type="project" value="UniProtKB-KW"/>
</dbReference>
<dbReference type="Proteomes" id="UP000750334">
    <property type="component" value="Unassembled WGS sequence"/>
</dbReference>
<feature type="compositionally biased region" description="Polar residues" evidence="15">
    <location>
        <begin position="47"/>
        <end position="59"/>
    </location>
</feature>
<evidence type="ECO:0000313" key="19">
    <source>
        <dbReference type="Proteomes" id="UP000750334"/>
    </source>
</evidence>
<comment type="subcellular location">
    <subcellularLocation>
        <location evidence="2 14">Nucleus</location>
    </subcellularLocation>
</comment>
<evidence type="ECO:0000256" key="15">
    <source>
        <dbReference type="SAM" id="MobiDB-lite"/>
    </source>
</evidence>
<feature type="domain" description="RING-type" evidence="16">
    <location>
        <begin position="196"/>
        <end position="233"/>
    </location>
</feature>
<dbReference type="CDD" id="cd16539">
    <property type="entry name" value="RING-HC_RNF113A_B"/>
    <property type="match status" value="1"/>
</dbReference>
<keyword evidence="11 14" id="KW-0508">mRNA splicing</keyword>
<dbReference type="OrthoDB" id="25761at2759"/>
<dbReference type="SUPFAM" id="SSF57850">
    <property type="entry name" value="RING/U-box"/>
    <property type="match status" value="1"/>
</dbReference>
<dbReference type="InterPro" id="IPR001841">
    <property type="entry name" value="Znf_RING"/>
</dbReference>
<dbReference type="SUPFAM" id="SSF90229">
    <property type="entry name" value="CCCH zinc finger"/>
    <property type="match status" value="1"/>
</dbReference>
<name>A0A9P7B9M3_MAUEX</name>
<protein>
    <recommendedName>
        <fullName evidence="4 14">Pre-mRNA-splicing factor CWC24</fullName>
    </recommendedName>
</protein>
<dbReference type="InterPro" id="IPR036855">
    <property type="entry name" value="Znf_CCCH_sf"/>
</dbReference>
<dbReference type="Pfam" id="PF13920">
    <property type="entry name" value="zf-C3HC4_3"/>
    <property type="match status" value="1"/>
</dbReference>
<evidence type="ECO:0000256" key="12">
    <source>
        <dbReference type="ARBA" id="ARBA00023242"/>
    </source>
</evidence>
<keyword evidence="8 13" id="KW-0863">Zinc-finger</keyword>
<dbReference type="GO" id="GO:0003677">
    <property type="term" value="F:DNA binding"/>
    <property type="evidence" value="ECO:0007669"/>
    <property type="project" value="UniProtKB-UniRule"/>
</dbReference>
<dbReference type="Gene3D" id="4.10.1000.10">
    <property type="entry name" value="Zinc finger, CCCH-type"/>
    <property type="match status" value="1"/>
</dbReference>
<feature type="region of interest" description="Disordered" evidence="15">
    <location>
        <begin position="1"/>
        <end position="81"/>
    </location>
</feature>
<evidence type="ECO:0000256" key="8">
    <source>
        <dbReference type="ARBA" id="ARBA00022771"/>
    </source>
</evidence>
<comment type="subunit">
    <text evidence="14">Associated with the spliceosome.</text>
</comment>
<dbReference type="SMART" id="SM00184">
    <property type="entry name" value="RING"/>
    <property type="match status" value="1"/>
</dbReference>
<keyword evidence="5 14" id="KW-0507">mRNA processing</keyword>
<dbReference type="PANTHER" id="PTHR12930">
    <property type="entry name" value="ZINC FINGER PROTEIN 183"/>
    <property type="match status" value="1"/>
</dbReference>
<evidence type="ECO:0000313" key="18">
    <source>
        <dbReference type="EMBL" id="KAG0666428.1"/>
    </source>
</evidence>
<keyword evidence="6 13" id="KW-0479">Metal-binding</keyword>
<evidence type="ECO:0000256" key="7">
    <source>
        <dbReference type="ARBA" id="ARBA00022728"/>
    </source>
</evidence>
<dbReference type="InterPro" id="IPR013083">
    <property type="entry name" value="Znf_RING/FYVE/PHD"/>
</dbReference>
<dbReference type="GO" id="GO:0034247">
    <property type="term" value="P:snoRNA splicing"/>
    <property type="evidence" value="ECO:0007669"/>
    <property type="project" value="TreeGrafter"/>
</dbReference>
<evidence type="ECO:0000259" key="17">
    <source>
        <dbReference type="PROSITE" id="PS50103"/>
    </source>
</evidence>
<evidence type="ECO:0000256" key="10">
    <source>
        <dbReference type="ARBA" id="ARBA00023125"/>
    </source>
</evidence>
<dbReference type="PANTHER" id="PTHR12930:SF0">
    <property type="entry name" value="RING FINGER PROTEIN 113B"/>
    <property type="match status" value="1"/>
</dbReference>
<dbReference type="SMART" id="SM00356">
    <property type="entry name" value="ZnF_C3H1"/>
    <property type="match status" value="1"/>
</dbReference>
<organism evidence="18 19">
    <name type="scientific">Maudiozyma exigua</name>
    <name type="common">Yeast</name>
    <name type="synonym">Kazachstania exigua</name>
    <dbReference type="NCBI Taxonomy" id="34358"/>
    <lineage>
        <taxon>Eukaryota</taxon>
        <taxon>Fungi</taxon>
        <taxon>Dikarya</taxon>
        <taxon>Ascomycota</taxon>
        <taxon>Saccharomycotina</taxon>
        <taxon>Saccharomycetes</taxon>
        <taxon>Saccharomycetales</taxon>
        <taxon>Saccharomycetaceae</taxon>
        <taxon>Maudiozyma</taxon>
    </lineage>
</organism>
<dbReference type="EMBL" id="PUHR01000104">
    <property type="protein sequence ID" value="KAG0666428.1"/>
    <property type="molecule type" value="Genomic_DNA"/>
</dbReference>
<dbReference type="GO" id="GO:0008270">
    <property type="term" value="F:zinc ion binding"/>
    <property type="evidence" value="ECO:0007669"/>
    <property type="project" value="UniProtKB-KW"/>
</dbReference>
<gene>
    <name evidence="18" type="primary">CWC24</name>
    <name evidence="18" type="ORF">C6P45_000244</name>
</gene>
<dbReference type="PROSITE" id="PS50103">
    <property type="entry name" value="ZF_C3H1"/>
    <property type="match status" value="1"/>
</dbReference>
<evidence type="ECO:0000256" key="14">
    <source>
        <dbReference type="RuleBase" id="RU367110"/>
    </source>
</evidence>
<evidence type="ECO:0000256" key="5">
    <source>
        <dbReference type="ARBA" id="ARBA00022664"/>
    </source>
</evidence>
<dbReference type="Pfam" id="PF00642">
    <property type="entry name" value="zf-CCCH"/>
    <property type="match status" value="1"/>
</dbReference>
<evidence type="ECO:0000256" key="4">
    <source>
        <dbReference type="ARBA" id="ARBA00020647"/>
    </source>
</evidence>
<keyword evidence="9 13" id="KW-0862">Zinc</keyword>
<comment type="caution">
    <text evidence="18">The sequence shown here is derived from an EMBL/GenBank/DDBJ whole genome shotgun (WGS) entry which is preliminary data.</text>
</comment>
<dbReference type="GO" id="GO:0005684">
    <property type="term" value="C:U2-type spliceosomal complex"/>
    <property type="evidence" value="ECO:0007669"/>
    <property type="project" value="TreeGrafter"/>
</dbReference>
<dbReference type="InterPro" id="IPR000571">
    <property type="entry name" value="Znf_CCCH"/>
</dbReference>
<keyword evidence="12 14" id="KW-0539">Nucleus</keyword>
<comment type="similarity">
    <text evidence="3 14">Belongs to the CWC24 family.</text>
</comment>
<dbReference type="Gene3D" id="3.30.40.10">
    <property type="entry name" value="Zinc/RING finger domain, C3HC4 (zinc finger)"/>
    <property type="match status" value="1"/>
</dbReference>
<evidence type="ECO:0000256" key="2">
    <source>
        <dbReference type="ARBA" id="ARBA00004123"/>
    </source>
</evidence>
<keyword evidence="19" id="KW-1185">Reference proteome</keyword>
<keyword evidence="7 14" id="KW-0747">Spliceosome</keyword>
<dbReference type="FunFam" id="4.10.1000.10:FF:000041">
    <property type="entry name" value="Pre-mRNA-splicing factor CWC24"/>
    <property type="match status" value="1"/>
</dbReference>
<dbReference type="InterPro" id="IPR039971">
    <property type="entry name" value="CWC24-like"/>
</dbReference>
<feature type="compositionally biased region" description="Basic and acidic residues" evidence="15">
    <location>
        <begin position="60"/>
        <end position="81"/>
    </location>
</feature>
<evidence type="ECO:0000256" key="3">
    <source>
        <dbReference type="ARBA" id="ARBA00009161"/>
    </source>
</evidence>